<dbReference type="EMBL" id="MU825396">
    <property type="protein sequence ID" value="KAJ7394209.1"/>
    <property type="molecule type" value="Genomic_DNA"/>
</dbReference>
<gene>
    <name evidence="2" type="ORF">OS493_000011</name>
</gene>
<name>A0A9X0A9W3_9CNID</name>
<dbReference type="AlphaFoldDB" id="A0A9X0A9W3"/>
<proteinExistence type="predicted"/>
<feature type="region of interest" description="Disordered" evidence="1">
    <location>
        <begin position="29"/>
        <end position="106"/>
    </location>
</feature>
<evidence type="ECO:0000313" key="2">
    <source>
        <dbReference type="EMBL" id="KAJ7394209.1"/>
    </source>
</evidence>
<organism evidence="2 3">
    <name type="scientific">Desmophyllum pertusum</name>
    <dbReference type="NCBI Taxonomy" id="174260"/>
    <lineage>
        <taxon>Eukaryota</taxon>
        <taxon>Metazoa</taxon>
        <taxon>Cnidaria</taxon>
        <taxon>Anthozoa</taxon>
        <taxon>Hexacorallia</taxon>
        <taxon>Scleractinia</taxon>
        <taxon>Caryophylliina</taxon>
        <taxon>Caryophylliidae</taxon>
        <taxon>Desmophyllum</taxon>
    </lineage>
</organism>
<evidence type="ECO:0000256" key="1">
    <source>
        <dbReference type="SAM" id="MobiDB-lite"/>
    </source>
</evidence>
<comment type="caution">
    <text evidence="2">The sequence shown here is derived from an EMBL/GenBank/DDBJ whole genome shotgun (WGS) entry which is preliminary data.</text>
</comment>
<evidence type="ECO:0000313" key="3">
    <source>
        <dbReference type="Proteomes" id="UP001163046"/>
    </source>
</evidence>
<sequence length="147" mass="16603">MPRFGINLRRKSNPHSVFDQETTTLLSRQKQSSCDGSLDGSCSSITRSDGKECADEKNNFTSREEETTGRVLGGAKDHVTSSRMKTKSTPGKLSTGENSSEQSLRDRRNGICNEIERRWFLQGAYLEKHRHNLQVTHELTARGLMWS</sequence>
<feature type="compositionally biased region" description="Low complexity" evidence="1">
    <location>
        <begin position="32"/>
        <end position="44"/>
    </location>
</feature>
<feature type="compositionally biased region" description="Basic and acidic residues" evidence="1">
    <location>
        <begin position="48"/>
        <end position="68"/>
    </location>
</feature>
<reference evidence="2" key="1">
    <citation type="submission" date="2023-01" db="EMBL/GenBank/DDBJ databases">
        <title>Genome assembly of the deep-sea coral Lophelia pertusa.</title>
        <authorList>
            <person name="Herrera S."/>
            <person name="Cordes E."/>
        </authorList>
    </citation>
    <scope>NUCLEOTIDE SEQUENCE</scope>
    <source>
        <strain evidence="2">USNM1676648</strain>
        <tissue evidence="2">Polyp</tissue>
    </source>
</reference>
<feature type="compositionally biased region" description="Polar residues" evidence="1">
    <location>
        <begin position="81"/>
        <end position="102"/>
    </location>
</feature>
<dbReference type="Proteomes" id="UP001163046">
    <property type="component" value="Unassembled WGS sequence"/>
</dbReference>
<keyword evidence="3" id="KW-1185">Reference proteome</keyword>
<accession>A0A9X0A9W3</accession>
<protein>
    <submittedName>
        <fullName evidence="2">Uncharacterized protein</fullName>
    </submittedName>
</protein>